<dbReference type="InterPro" id="IPR000073">
    <property type="entry name" value="AB_hydrolase_1"/>
</dbReference>
<dbReference type="InterPro" id="IPR029058">
    <property type="entry name" value="AB_hydrolase_fold"/>
</dbReference>
<dbReference type="PRINTS" id="PR00111">
    <property type="entry name" value="ABHYDROLASE"/>
</dbReference>
<dbReference type="GO" id="GO:0016787">
    <property type="term" value="F:hydrolase activity"/>
    <property type="evidence" value="ECO:0007669"/>
    <property type="project" value="UniProtKB-KW"/>
</dbReference>
<evidence type="ECO:0000313" key="3">
    <source>
        <dbReference type="Proteomes" id="UP001205560"/>
    </source>
</evidence>
<reference evidence="2 3" key="1">
    <citation type="submission" date="2022-08" db="EMBL/GenBank/DDBJ databases">
        <title>Reclassification of Massilia species as members of the genera Telluria, Duganella, Pseudoduganella, Mokoshia gen. nov. and Zemynaea gen. nov. using orthogonal and non-orthogonal genome-based approaches.</title>
        <authorList>
            <person name="Bowman J.P."/>
        </authorList>
    </citation>
    <scope>NUCLEOTIDE SEQUENCE [LARGE SCALE GENOMIC DNA]</scope>
    <source>
        <strain evidence="2 3">LMG 28164</strain>
    </source>
</reference>
<proteinExistence type="predicted"/>
<dbReference type="PANTHER" id="PTHR43798">
    <property type="entry name" value="MONOACYLGLYCEROL LIPASE"/>
    <property type="match status" value="1"/>
</dbReference>
<keyword evidence="2" id="KW-0378">Hydrolase</keyword>
<sequence length="267" mass="29342">MNTSPLLASDVWIDHPQGRLFSRLWRHTDANQLAGKTTPIVLFHDSLGCVDLWRDFPALLAVTTGRDVIAYDRLGFGRSDRREGKLALDFIADEARAYFPLVCERLGVDRFIAFGHSVGGGMAVHCAAQYPERCEGLITESAQAFVGEETRAGLLEAQGRFEDARAQSRLEKYHGSKATWVLDAWLGTWLDPAFAAWSLLDVLPAVTCPVLAIHGALDEYGSSRHPETIAEHAGGPAQVRLLPGTYHVPHRERPDEIAALVAGFSSR</sequence>
<keyword evidence="3" id="KW-1185">Reference proteome</keyword>
<dbReference type="InterPro" id="IPR050266">
    <property type="entry name" value="AB_hydrolase_sf"/>
</dbReference>
<accession>A0ABT2A174</accession>
<dbReference type="EMBL" id="JANUGX010000002">
    <property type="protein sequence ID" value="MCS0587938.1"/>
    <property type="molecule type" value="Genomic_DNA"/>
</dbReference>
<protein>
    <submittedName>
        <fullName evidence="2">Alpha/beta hydrolase</fullName>
    </submittedName>
</protein>
<gene>
    <name evidence="2" type="ORF">NX782_01805</name>
</gene>
<comment type="caution">
    <text evidence="2">The sequence shown here is derived from an EMBL/GenBank/DDBJ whole genome shotgun (WGS) entry which is preliminary data.</text>
</comment>
<dbReference type="RefSeq" id="WP_258843790.1">
    <property type="nucleotide sequence ID" value="NZ_JANUGX010000002.1"/>
</dbReference>
<evidence type="ECO:0000259" key="1">
    <source>
        <dbReference type="Pfam" id="PF00561"/>
    </source>
</evidence>
<organism evidence="2 3">
    <name type="scientific">Massilia norwichensis</name>
    <dbReference type="NCBI Taxonomy" id="1442366"/>
    <lineage>
        <taxon>Bacteria</taxon>
        <taxon>Pseudomonadati</taxon>
        <taxon>Pseudomonadota</taxon>
        <taxon>Betaproteobacteria</taxon>
        <taxon>Burkholderiales</taxon>
        <taxon>Oxalobacteraceae</taxon>
        <taxon>Telluria group</taxon>
        <taxon>Massilia</taxon>
    </lineage>
</organism>
<dbReference type="Proteomes" id="UP001205560">
    <property type="component" value="Unassembled WGS sequence"/>
</dbReference>
<dbReference type="Gene3D" id="3.40.50.1820">
    <property type="entry name" value="alpha/beta hydrolase"/>
    <property type="match status" value="1"/>
</dbReference>
<dbReference type="SUPFAM" id="SSF53474">
    <property type="entry name" value="alpha/beta-Hydrolases"/>
    <property type="match status" value="1"/>
</dbReference>
<evidence type="ECO:0000313" key="2">
    <source>
        <dbReference type="EMBL" id="MCS0587938.1"/>
    </source>
</evidence>
<feature type="domain" description="AB hydrolase-1" evidence="1">
    <location>
        <begin position="39"/>
        <end position="147"/>
    </location>
</feature>
<name>A0ABT2A174_9BURK</name>
<dbReference type="Pfam" id="PF00561">
    <property type="entry name" value="Abhydrolase_1"/>
    <property type="match status" value="1"/>
</dbReference>